<gene>
    <name evidence="1" type="ORF">RB653_006361</name>
</gene>
<evidence type="ECO:0000313" key="2">
    <source>
        <dbReference type="Proteomes" id="UP001344447"/>
    </source>
</evidence>
<sequence length="242" mass="28587">MIKICNNNNRLIIKDVFKNIINSNFNKNIKSNNKSNNIINDKRFYGKSRNIFEDDDDEEEDEETVLNNQNKRDHEYRMRNNQPFRGKYHSSVVEDLTKSKKKQKSLKHVEFTDEDMEIILESEFENQKKNSKRNFFKEDITVDEQSSIKPIILKSKNEDVIEDDKFSYKDLTDEGFELLLKEIFKNKRTGECDLDEEDLMEIKKMLVASTSLNVVLDAMESSKNPNNLNNLNNINKNKNEDL</sequence>
<accession>A0AAN7U2L8</accession>
<proteinExistence type="predicted"/>
<name>A0AAN7U2L8_9MYCE</name>
<dbReference type="Proteomes" id="UP001344447">
    <property type="component" value="Unassembled WGS sequence"/>
</dbReference>
<protein>
    <submittedName>
        <fullName evidence="1">Uncharacterized protein</fullName>
    </submittedName>
</protein>
<dbReference type="AlphaFoldDB" id="A0AAN7U2L8"/>
<keyword evidence="2" id="KW-1185">Reference proteome</keyword>
<organism evidence="1 2">
    <name type="scientific">Dictyostelium firmibasis</name>
    <dbReference type="NCBI Taxonomy" id="79012"/>
    <lineage>
        <taxon>Eukaryota</taxon>
        <taxon>Amoebozoa</taxon>
        <taxon>Evosea</taxon>
        <taxon>Eumycetozoa</taxon>
        <taxon>Dictyostelia</taxon>
        <taxon>Dictyosteliales</taxon>
        <taxon>Dictyosteliaceae</taxon>
        <taxon>Dictyostelium</taxon>
    </lineage>
</organism>
<reference evidence="1 2" key="1">
    <citation type="submission" date="2023-11" db="EMBL/GenBank/DDBJ databases">
        <title>Dfirmibasis_genome.</title>
        <authorList>
            <person name="Edelbroek B."/>
            <person name="Kjellin J."/>
            <person name="Jerlstrom-Hultqvist J."/>
            <person name="Soderbom F."/>
        </authorList>
    </citation>
    <scope>NUCLEOTIDE SEQUENCE [LARGE SCALE GENOMIC DNA]</scope>
    <source>
        <strain evidence="1 2">TNS-C-14</strain>
    </source>
</reference>
<dbReference type="EMBL" id="JAVFKY010000001">
    <property type="protein sequence ID" value="KAK5584744.1"/>
    <property type="molecule type" value="Genomic_DNA"/>
</dbReference>
<evidence type="ECO:0000313" key="1">
    <source>
        <dbReference type="EMBL" id="KAK5584744.1"/>
    </source>
</evidence>
<comment type="caution">
    <text evidence="1">The sequence shown here is derived from an EMBL/GenBank/DDBJ whole genome shotgun (WGS) entry which is preliminary data.</text>
</comment>